<dbReference type="Proteomes" id="UP000826550">
    <property type="component" value="Chromosome"/>
</dbReference>
<name>A0ABX8WF91_9LACO</name>
<proteinExistence type="predicted"/>
<feature type="transmembrane region" description="Helical" evidence="1">
    <location>
        <begin position="7"/>
        <end position="25"/>
    </location>
</feature>
<gene>
    <name evidence="2" type="primary">amaP</name>
    <name evidence="2" type="ORF">GYM71_10180</name>
</gene>
<accession>A0ABX8WF91</accession>
<evidence type="ECO:0000256" key="1">
    <source>
        <dbReference type="SAM" id="Phobius"/>
    </source>
</evidence>
<keyword evidence="1" id="KW-0472">Membrane</keyword>
<evidence type="ECO:0000313" key="3">
    <source>
        <dbReference type="Proteomes" id="UP000826550"/>
    </source>
</evidence>
<keyword evidence="3" id="KW-1185">Reference proteome</keyword>
<keyword evidence="1" id="KW-1133">Transmembrane helix</keyword>
<dbReference type="NCBIfam" id="NF033218">
    <property type="entry name" value="anchor_AmaP"/>
    <property type="match status" value="1"/>
</dbReference>
<feature type="transmembrane region" description="Helical" evidence="1">
    <location>
        <begin position="51"/>
        <end position="76"/>
    </location>
</feature>
<keyword evidence="1" id="KW-0812">Transmembrane</keyword>
<dbReference type="RefSeq" id="WP_103752609.1">
    <property type="nucleotide sequence ID" value="NZ_CP048268.1"/>
</dbReference>
<sequence>MKRSKKWLLVVLMILLLPLPIYFLWETSGFWQKYLKIKLPSMGTLNPVLEWYLIVVSAVVLLVLIISLLVVLFWPVQRYFILIHKHDGQVKVTSKAINGYVMNSLADLPFINKVKVDSKLTNHKINIKISGNLGRGENVSALLENYLEELKNNLNRLLGIEQKPKIKIKFVNYQNPDKPETRVQ</sequence>
<dbReference type="EMBL" id="CP048268">
    <property type="protein sequence ID" value="QYN53761.1"/>
    <property type="molecule type" value="Genomic_DNA"/>
</dbReference>
<protein>
    <submittedName>
        <fullName evidence="2">Alkaline shock response membrane anchor protein AmaP</fullName>
    </submittedName>
</protein>
<evidence type="ECO:0000313" key="2">
    <source>
        <dbReference type="EMBL" id="QYN53761.1"/>
    </source>
</evidence>
<organism evidence="2 3">
    <name type="scientific">Lactobacillus panisapium</name>
    <dbReference type="NCBI Taxonomy" id="2012495"/>
    <lineage>
        <taxon>Bacteria</taxon>
        <taxon>Bacillati</taxon>
        <taxon>Bacillota</taxon>
        <taxon>Bacilli</taxon>
        <taxon>Lactobacillales</taxon>
        <taxon>Lactobacillaceae</taxon>
        <taxon>Lactobacillus</taxon>
    </lineage>
</organism>
<reference evidence="2 3" key="1">
    <citation type="submission" date="2020-01" db="EMBL/GenBank/DDBJ databases">
        <title>Vast differences in strain-level diversity in the gut microbiota of two closely related honey bee species.</title>
        <authorList>
            <person name="Ellegaard K.M."/>
            <person name="Suenami S."/>
            <person name="Miyazaki R."/>
            <person name="Engel P."/>
        </authorList>
    </citation>
    <scope>NUCLEOTIDE SEQUENCE [LARGE SCALE GENOMIC DNA]</scope>
    <source>
        <strain evidence="2 3">ESL0416</strain>
    </source>
</reference>